<evidence type="ECO:0000256" key="1">
    <source>
        <dbReference type="SAM" id="MobiDB-lite"/>
    </source>
</evidence>
<evidence type="ECO:0000313" key="3">
    <source>
        <dbReference type="Proteomes" id="UP000266188"/>
    </source>
</evidence>
<dbReference type="AlphaFoldDB" id="A0A3A2Z1T0"/>
<organism evidence="2 3">
    <name type="scientific">Aspergillus sclerotialis</name>
    <dbReference type="NCBI Taxonomy" id="2070753"/>
    <lineage>
        <taxon>Eukaryota</taxon>
        <taxon>Fungi</taxon>
        <taxon>Dikarya</taxon>
        <taxon>Ascomycota</taxon>
        <taxon>Pezizomycotina</taxon>
        <taxon>Eurotiomycetes</taxon>
        <taxon>Eurotiomycetidae</taxon>
        <taxon>Eurotiales</taxon>
        <taxon>Aspergillaceae</taxon>
        <taxon>Aspergillus</taxon>
        <taxon>Aspergillus subgen. Polypaecilum</taxon>
    </lineage>
</organism>
<dbReference type="Proteomes" id="UP000266188">
    <property type="component" value="Unassembled WGS sequence"/>
</dbReference>
<feature type="non-terminal residue" evidence="2">
    <location>
        <position position="73"/>
    </location>
</feature>
<feature type="compositionally biased region" description="Basic and acidic residues" evidence="1">
    <location>
        <begin position="27"/>
        <end position="53"/>
    </location>
</feature>
<sequence>MSPTAGGSRFFREEPNTSTPPPSLLRRKTDFHDATSGSKLEEKDKDPSGHEGETTSPFGSLKRSNTNPLASGV</sequence>
<evidence type="ECO:0000313" key="2">
    <source>
        <dbReference type="EMBL" id="RJE16700.1"/>
    </source>
</evidence>
<keyword evidence="3" id="KW-1185">Reference proteome</keyword>
<gene>
    <name evidence="2" type="ORF">PHISCL_10963</name>
</gene>
<reference evidence="3" key="1">
    <citation type="submission" date="2017-02" db="EMBL/GenBank/DDBJ databases">
        <authorList>
            <person name="Tafer H."/>
            <person name="Lopandic K."/>
        </authorList>
    </citation>
    <scope>NUCLEOTIDE SEQUENCE [LARGE SCALE GENOMIC DNA]</scope>
    <source>
        <strain evidence="3">CBS 366.77</strain>
    </source>
</reference>
<feature type="region of interest" description="Disordered" evidence="1">
    <location>
        <begin position="1"/>
        <end position="73"/>
    </location>
</feature>
<comment type="caution">
    <text evidence="2">The sequence shown here is derived from an EMBL/GenBank/DDBJ whole genome shotgun (WGS) entry which is preliminary data.</text>
</comment>
<dbReference type="EMBL" id="MVGC01003140">
    <property type="protein sequence ID" value="RJE16700.1"/>
    <property type="molecule type" value="Genomic_DNA"/>
</dbReference>
<dbReference type="OrthoDB" id="48509at2759"/>
<name>A0A3A2Z1T0_9EURO</name>
<protein>
    <submittedName>
        <fullName evidence="2">Uncharacterized protein</fullName>
    </submittedName>
</protein>
<dbReference type="STRING" id="2070753.A0A3A2Z1T0"/>
<accession>A0A3A2Z1T0</accession>
<proteinExistence type="predicted"/>
<feature type="compositionally biased region" description="Polar residues" evidence="1">
    <location>
        <begin position="54"/>
        <end position="73"/>
    </location>
</feature>